<accession>A0A316JCA4</accession>
<dbReference type="AlphaFoldDB" id="A0A316JCA4"/>
<dbReference type="PANTHER" id="PTHR30502:SF0">
    <property type="entry name" value="PHOSPHOENOLPYRUVATE CARBOXYLASE FAMILY PROTEIN"/>
    <property type="match status" value="1"/>
</dbReference>
<comment type="similarity">
    <text evidence="1">Belongs to the HpcH/HpaI aldolase family.</text>
</comment>
<keyword evidence="2" id="KW-0479">Metal-binding</keyword>
<evidence type="ECO:0000256" key="3">
    <source>
        <dbReference type="ARBA" id="ARBA00023239"/>
    </source>
</evidence>
<dbReference type="PANTHER" id="PTHR30502">
    <property type="entry name" value="2-KETO-3-DEOXY-L-RHAMNONATE ALDOLASE"/>
    <property type="match status" value="1"/>
</dbReference>
<evidence type="ECO:0000259" key="4">
    <source>
        <dbReference type="Pfam" id="PF03328"/>
    </source>
</evidence>
<dbReference type="Proteomes" id="UP000245865">
    <property type="component" value="Unassembled WGS sequence"/>
</dbReference>
<dbReference type="InterPro" id="IPR040442">
    <property type="entry name" value="Pyrv_kinase-like_dom_sf"/>
</dbReference>
<evidence type="ECO:0000256" key="1">
    <source>
        <dbReference type="ARBA" id="ARBA00005568"/>
    </source>
</evidence>
<dbReference type="EMBL" id="QGDB01000001">
    <property type="protein sequence ID" value="PWL19492.1"/>
    <property type="molecule type" value="Genomic_DNA"/>
</dbReference>
<dbReference type="InterPro" id="IPR015813">
    <property type="entry name" value="Pyrv/PenolPyrv_kinase-like_dom"/>
</dbReference>
<comment type="caution">
    <text evidence="5">The sequence shown here is derived from an EMBL/GenBank/DDBJ whole genome shotgun (WGS) entry which is preliminary data.</text>
</comment>
<dbReference type="GO" id="GO:0016832">
    <property type="term" value="F:aldehyde-lyase activity"/>
    <property type="evidence" value="ECO:0007669"/>
    <property type="project" value="TreeGrafter"/>
</dbReference>
<dbReference type="Gene3D" id="3.20.20.60">
    <property type="entry name" value="Phosphoenolpyruvate-binding domains"/>
    <property type="match status" value="1"/>
</dbReference>
<evidence type="ECO:0000256" key="2">
    <source>
        <dbReference type="ARBA" id="ARBA00022723"/>
    </source>
</evidence>
<sequence length="263" mass="28553">MWSENKVRKKLAAGQIPFGMEIMLGSPRIIEMIGWAGFDYVQLDQEHAPFGFESIEDMIRAADASGLSSFVRVAQNNPKDISRVLEAGAHGVIVPQVTDAADVQKAIDSMYYAPRGNRGMCPVTRAARYDDAVWPQYLAWVEKEVMFVPLIENAAALENIDAICALPEVSVIGFGAGDLGQSLGVGAVGLASPVVQEAFRTVLEATRRHKVVLKGMPVIEASPADGIKKLLDMGVGMVMYDADALMFSRECRKIMEGYRSLAG</sequence>
<evidence type="ECO:0000313" key="6">
    <source>
        <dbReference type="Proteomes" id="UP000245865"/>
    </source>
</evidence>
<dbReference type="Pfam" id="PF03328">
    <property type="entry name" value="HpcH_HpaI"/>
    <property type="match status" value="1"/>
</dbReference>
<name>A0A316JCA4_9HYPH</name>
<reference evidence="5 6" key="1">
    <citation type="submission" date="2018-05" db="EMBL/GenBank/DDBJ databases">
        <title>Comparative genomic sequence analysis between strain HN4 and CCM 8460T (Falsochrobactrum ovis) will provide more evidence to prove that HN4 is a new species of Falsochrobactrum.</title>
        <authorList>
            <person name="Lyu W."/>
            <person name="Sun L."/>
            <person name="Yao L."/>
        </authorList>
    </citation>
    <scope>NUCLEOTIDE SEQUENCE [LARGE SCALE GENOMIC DNA]</scope>
    <source>
        <strain evidence="5 6">HN4</strain>
    </source>
</reference>
<dbReference type="GO" id="GO:0046872">
    <property type="term" value="F:metal ion binding"/>
    <property type="evidence" value="ECO:0007669"/>
    <property type="project" value="UniProtKB-KW"/>
</dbReference>
<organism evidence="5 6">
    <name type="scientific">Falsochrobactrum shanghaiense</name>
    <dbReference type="NCBI Taxonomy" id="2201899"/>
    <lineage>
        <taxon>Bacteria</taxon>
        <taxon>Pseudomonadati</taxon>
        <taxon>Pseudomonadota</taxon>
        <taxon>Alphaproteobacteria</taxon>
        <taxon>Hyphomicrobiales</taxon>
        <taxon>Brucellaceae</taxon>
        <taxon>Falsochrobactrum</taxon>
    </lineage>
</organism>
<dbReference type="InterPro" id="IPR050251">
    <property type="entry name" value="HpcH-HpaI_aldolase"/>
</dbReference>
<dbReference type="InterPro" id="IPR005000">
    <property type="entry name" value="Aldolase/citrate-lyase_domain"/>
</dbReference>
<feature type="domain" description="HpcH/HpaI aldolase/citrate lyase" evidence="4">
    <location>
        <begin position="25"/>
        <end position="212"/>
    </location>
</feature>
<protein>
    <submittedName>
        <fullName evidence="5">Siderophore biosynthesis protein SbnG</fullName>
    </submittedName>
</protein>
<gene>
    <name evidence="5" type="ORF">DKP76_02810</name>
</gene>
<dbReference type="SUPFAM" id="SSF51621">
    <property type="entry name" value="Phosphoenolpyruvate/pyruvate domain"/>
    <property type="match status" value="1"/>
</dbReference>
<keyword evidence="6" id="KW-1185">Reference proteome</keyword>
<evidence type="ECO:0000313" key="5">
    <source>
        <dbReference type="EMBL" id="PWL19492.1"/>
    </source>
</evidence>
<dbReference type="GO" id="GO:0005737">
    <property type="term" value="C:cytoplasm"/>
    <property type="evidence" value="ECO:0007669"/>
    <property type="project" value="TreeGrafter"/>
</dbReference>
<proteinExistence type="inferred from homology"/>
<keyword evidence="3" id="KW-0456">Lyase</keyword>